<dbReference type="GO" id="GO:0005230">
    <property type="term" value="F:extracellular ligand-gated monoatomic ion channel activity"/>
    <property type="evidence" value="ECO:0007669"/>
    <property type="project" value="InterPro"/>
</dbReference>
<keyword evidence="6" id="KW-1185">Reference proteome</keyword>
<dbReference type="InterPro" id="IPR006029">
    <property type="entry name" value="Neurotrans-gated_channel_TM"/>
</dbReference>
<evidence type="ECO:0000256" key="3">
    <source>
        <dbReference type="ARBA" id="ARBA00022989"/>
    </source>
</evidence>
<dbReference type="SUPFAM" id="SSF90112">
    <property type="entry name" value="Neurotransmitter-gated ion-channel transmembrane pore"/>
    <property type="match status" value="1"/>
</dbReference>
<dbReference type="Gene3D" id="2.70.170.10">
    <property type="entry name" value="Neurotransmitter-gated ion-channel ligand-binding domain"/>
    <property type="match status" value="1"/>
</dbReference>
<dbReference type="PRINTS" id="PR00252">
    <property type="entry name" value="NRIONCHANNEL"/>
</dbReference>
<dbReference type="Pfam" id="PF02931">
    <property type="entry name" value="Neur_chan_LBD"/>
    <property type="match status" value="1"/>
</dbReference>
<feature type="transmembrane region" description="Helical" evidence="5">
    <location>
        <begin position="280"/>
        <end position="298"/>
    </location>
</feature>
<comment type="subcellular location">
    <subcellularLocation>
        <location evidence="1">Membrane</location>
        <topology evidence="1">Multi-pass membrane protein</topology>
    </subcellularLocation>
</comment>
<dbReference type="InterPro" id="IPR036734">
    <property type="entry name" value="Neur_chan_lig-bd_sf"/>
</dbReference>
<feature type="transmembrane region" description="Helical" evidence="5">
    <location>
        <begin position="253"/>
        <end position="273"/>
    </location>
</feature>
<dbReference type="InterPro" id="IPR038050">
    <property type="entry name" value="Neuro_actylchol_rec"/>
</dbReference>
<keyword evidence="3 5" id="KW-1133">Transmembrane helix</keyword>
<dbReference type="PANTHER" id="PTHR18945">
    <property type="entry name" value="NEUROTRANSMITTER GATED ION CHANNEL"/>
    <property type="match status" value="1"/>
</dbReference>
<evidence type="ECO:0000256" key="1">
    <source>
        <dbReference type="ARBA" id="ARBA00004141"/>
    </source>
</evidence>
<keyword evidence="5" id="KW-0407">Ion channel</keyword>
<dbReference type="Pfam" id="PF02932">
    <property type="entry name" value="Neur_chan_memb"/>
    <property type="match status" value="1"/>
</dbReference>
<dbReference type="GO" id="GO:0016020">
    <property type="term" value="C:membrane"/>
    <property type="evidence" value="ECO:0007669"/>
    <property type="project" value="UniProtKB-SubCell"/>
</dbReference>
<sequence>MICQLVCLLFISTASPVLSVVPQTVYGDLLANVLNPNTYLKTAMPICNHGEKLHVGQDMILYQLYDLEEPTQMLTVDVWVESTWRDCRLTWDPAAYHNVTSFAVKATEIWHPDLVFFESLHGNFAEALGVLGQSTARVRYDGMVELGSQMLINTFCRVDLRLYPFDKQRCNITFASWSKDNRTFVLRKKVDSGTGADHAFKAASNGAWLVEGFPAFNKIVQRKVGLNESAEPAWFTEVTFQLQLRRKPLYHQAYMVFPCALLTWLALLVYLLPAESGEKIGYVTTLLLSLVVFLLMLADNIPRSGDCVPILGQYFVMCVLLVALANITTVLSYSLSLRSDEFSPPKLLLACLSLAGLCGLQFRCDGGWRLFTFSWRQLMPSRNGGAKQLSNSDKWRLLGIVCDRFCLLVYGVLCTALTIWIAGFSNETED</sequence>
<evidence type="ECO:0000256" key="5">
    <source>
        <dbReference type="RuleBase" id="RU000687"/>
    </source>
</evidence>
<feature type="transmembrane region" description="Helical" evidence="5">
    <location>
        <begin position="397"/>
        <end position="422"/>
    </location>
</feature>
<evidence type="ECO:0000313" key="7">
    <source>
        <dbReference type="WBParaSite" id="maker-uti_cns_0015668-snap-gene-0.5-mRNA-1"/>
    </source>
</evidence>
<evidence type="ECO:0000256" key="2">
    <source>
        <dbReference type="ARBA" id="ARBA00022692"/>
    </source>
</evidence>
<dbReference type="Gene3D" id="1.20.58.390">
    <property type="entry name" value="Neurotransmitter-gated ion-channel transmembrane domain"/>
    <property type="match status" value="1"/>
</dbReference>
<keyword evidence="5" id="KW-0406">Ion transport</keyword>
<name>A0A1I8ISZ6_9PLAT</name>
<proteinExistence type="inferred from homology"/>
<dbReference type="Proteomes" id="UP000095280">
    <property type="component" value="Unplaced"/>
</dbReference>
<dbReference type="CDD" id="cd19051">
    <property type="entry name" value="LGIC_TM_cation"/>
    <property type="match status" value="1"/>
</dbReference>
<evidence type="ECO:0000256" key="4">
    <source>
        <dbReference type="ARBA" id="ARBA00023136"/>
    </source>
</evidence>
<feature type="chain" id="PRO_5011395183" evidence="5">
    <location>
        <begin position="20"/>
        <end position="430"/>
    </location>
</feature>
<feature type="transmembrane region" description="Helical" evidence="5">
    <location>
        <begin position="310"/>
        <end position="333"/>
    </location>
</feature>
<dbReference type="SUPFAM" id="SSF63712">
    <property type="entry name" value="Nicotinic receptor ligand binding domain-like"/>
    <property type="match status" value="1"/>
</dbReference>
<evidence type="ECO:0000313" key="6">
    <source>
        <dbReference type="Proteomes" id="UP000095280"/>
    </source>
</evidence>
<dbReference type="STRING" id="282301.A0A1I8ISZ6"/>
<dbReference type="AlphaFoldDB" id="A0A1I8ISZ6"/>
<organism evidence="6 7">
    <name type="scientific">Macrostomum lignano</name>
    <dbReference type="NCBI Taxonomy" id="282301"/>
    <lineage>
        <taxon>Eukaryota</taxon>
        <taxon>Metazoa</taxon>
        <taxon>Spiralia</taxon>
        <taxon>Lophotrochozoa</taxon>
        <taxon>Platyhelminthes</taxon>
        <taxon>Rhabditophora</taxon>
        <taxon>Macrostomorpha</taxon>
        <taxon>Macrostomida</taxon>
        <taxon>Macrostomidae</taxon>
        <taxon>Macrostomum</taxon>
    </lineage>
</organism>
<dbReference type="InterPro" id="IPR036719">
    <property type="entry name" value="Neuro-gated_channel_TM_sf"/>
</dbReference>
<dbReference type="WBParaSite" id="maker-uti_cns_0015668-snap-gene-0.5-mRNA-1">
    <property type="protein sequence ID" value="maker-uti_cns_0015668-snap-gene-0.5-mRNA-1"/>
    <property type="gene ID" value="maker-uti_cns_0015668-snap-gene-0.5"/>
</dbReference>
<keyword evidence="5" id="KW-0732">Signal</keyword>
<dbReference type="InterPro" id="IPR006201">
    <property type="entry name" value="Neur_channel"/>
</dbReference>
<accession>A0A1I8ISZ6</accession>
<dbReference type="InterPro" id="IPR018000">
    <property type="entry name" value="Neurotransmitter_ion_chnl_CS"/>
</dbReference>
<feature type="signal peptide" evidence="5">
    <location>
        <begin position="1"/>
        <end position="19"/>
    </location>
</feature>
<reference evidence="7" key="1">
    <citation type="submission" date="2016-11" db="UniProtKB">
        <authorList>
            <consortium name="WormBaseParasite"/>
        </authorList>
    </citation>
    <scope>IDENTIFICATION</scope>
</reference>
<keyword evidence="2 5" id="KW-0812">Transmembrane</keyword>
<dbReference type="PROSITE" id="PS00236">
    <property type="entry name" value="NEUROTR_ION_CHANNEL"/>
    <property type="match status" value="1"/>
</dbReference>
<keyword evidence="4 5" id="KW-0472">Membrane</keyword>
<comment type="similarity">
    <text evidence="5">Belongs to the ligand-gated ion channel (TC 1.A.9) family.</text>
</comment>
<dbReference type="GO" id="GO:0004888">
    <property type="term" value="F:transmembrane signaling receptor activity"/>
    <property type="evidence" value="ECO:0007669"/>
    <property type="project" value="InterPro"/>
</dbReference>
<keyword evidence="5" id="KW-0813">Transport</keyword>
<protein>
    <submittedName>
        <fullName evidence="7">Neur_chan_LBD domain-containing protein</fullName>
    </submittedName>
</protein>
<dbReference type="FunFam" id="2.70.170.10:FF:000028">
    <property type="entry name" value="AcetylCholine Receptor"/>
    <property type="match status" value="1"/>
</dbReference>
<dbReference type="OrthoDB" id="6097796at2759"/>
<dbReference type="InterPro" id="IPR006202">
    <property type="entry name" value="Neur_chan_lig-bd"/>
</dbReference>